<dbReference type="InterPro" id="IPR009057">
    <property type="entry name" value="Homeodomain-like_sf"/>
</dbReference>
<evidence type="ECO:0000256" key="12">
    <source>
        <dbReference type="ARBA" id="ARBA00023242"/>
    </source>
</evidence>
<feature type="region of interest" description="Disordered" evidence="16">
    <location>
        <begin position="1"/>
        <end position="24"/>
    </location>
</feature>
<dbReference type="PROSITE" id="PS00027">
    <property type="entry name" value="HOMEOBOX_1"/>
    <property type="match status" value="1"/>
</dbReference>
<dbReference type="GO" id="GO:0000978">
    <property type="term" value="F:RNA polymerase II cis-regulatory region sequence-specific DNA binding"/>
    <property type="evidence" value="ECO:0007669"/>
    <property type="project" value="TreeGrafter"/>
</dbReference>
<dbReference type="AlphaFoldDB" id="A0AAF5DQ08"/>
<dbReference type="Pfam" id="PF00096">
    <property type="entry name" value="zf-C2H2"/>
    <property type="match status" value="4"/>
</dbReference>
<evidence type="ECO:0000256" key="5">
    <source>
        <dbReference type="ARBA" id="ARBA00022737"/>
    </source>
</evidence>
<evidence type="ECO:0000256" key="13">
    <source>
        <dbReference type="PROSITE-ProRule" id="PRU00042"/>
    </source>
</evidence>
<dbReference type="SUPFAM" id="SSF46689">
    <property type="entry name" value="Homeodomain-like"/>
    <property type="match status" value="1"/>
</dbReference>
<dbReference type="FunFam" id="3.30.160.60:FF:000744">
    <property type="entry name" value="zinc finger E-box-binding homeobox 1"/>
    <property type="match status" value="1"/>
</dbReference>
<feature type="DNA-binding region" description="Homeobox" evidence="14">
    <location>
        <begin position="311"/>
        <end position="370"/>
    </location>
</feature>
<evidence type="ECO:0000259" key="17">
    <source>
        <dbReference type="PROSITE" id="PS50071"/>
    </source>
</evidence>
<keyword evidence="7" id="KW-0862">Zinc</keyword>
<keyword evidence="6 13" id="KW-0863">Zinc-finger</keyword>
<feature type="domain" description="C2H2-type" evidence="18">
    <location>
        <begin position="682"/>
        <end position="710"/>
    </location>
</feature>
<feature type="compositionally biased region" description="Polar residues" evidence="16">
    <location>
        <begin position="416"/>
        <end position="447"/>
    </location>
</feature>
<dbReference type="CDD" id="cd00086">
    <property type="entry name" value="homeodomain"/>
    <property type="match status" value="1"/>
</dbReference>
<dbReference type="GO" id="GO:0000981">
    <property type="term" value="F:DNA-binding transcription factor activity, RNA polymerase II-specific"/>
    <property type="evidence" value="ECO:0007669"/>
    <property type="project" value="InterPro"/>
</dbReference>
<evidence type="ECO:0000259" key="18">
    <source>
        <dbReference type="PROSITE" id="PS50157"/>
    </source>
</evidence>
<dbReference type="WBParaSite" id="TCONS_00016595.p1">
    <property type="protein sequence ID" value="TCONS_00016595.p1"/>
    <property type="gene ID" value="XLOC_011211"/>
</dbReference>
<accession>A0AAF5DQ08</accession>
<feature type="region of interest" description="Disordered" evidence="16">
    <location>
        <begin position="511"/>
        <end position="539"/>
    </location>
</feature>
<dbReference type="InterPro" id="IPR001356">
    <property type="entry name" value="HD"/>
</dbReference>
<keyword evidence="9 14" id="KW-0238">DNA-binding</keyword>
<feature type="compositionally biased region" description="Low complexity" evidence="16">
    <location>
        <begin position="390"/>
        <end position="402"/>
    </location>
</feature>
<feature type="compositionally biased region" description="Low complexity" evidence="16">
    <location>
        <begin position="474"/>
        <end position="485"/>
    </location>
</feature>
<comment type="subcellular location">
    <subcellularLocation>
        <location evidence="2 14 15">Nucleus</location>
    </subcellularLocation>
</comment>
<dbReference type="GO" id="GO:0008270">
    <property type="term" value="F:zinc ion binding"/>
    <property type="evidence" value="ECO:0007669"/>
    <property type="project" value="UniProtKB-KW"/>
</dbReference>
<dbReference type="PROSITE" id="PS00028">
    <property type="entry name" value="ZINC_FINGER_C2H2_1"/>
    <property type="match status" value="3"/>
</dbReference>
<feature type="domain" description="C2H2-type" evidence="18">
    <location>
        <begin position="626"/>
        <end position="653"/>
    </location>
</feature>
<dbReference type="InterPro" id="IPR017970">
    <property type="entry name" value="Homeobox_CS"/>
</dbReference>
<dbReference type="Pfam" id="PF00046">
    <property type="entry name" value="Homeodomain"/>
    <property type="match status" value="1"/>
</dbReference>
<name>A0AAF5DQ08_STRER</name>
<keyword evidence="5" id="KW-0677">Repeat</keyword>
<dbReference type="PANTHER" id="PTHR24391">
    <property type="entry name" value="HISTONE H4 TRANSCRIPTION FACTOR-RELATED"/>
    <property type="match status" value="1"/>
</dbReference>
<feature type="region of interest" description="Disordered" evidence="16">
    <location>
        <begin position="124"/>
        <end position="153"/>
    </location>
</feature>
<dbReference type="PANTHER" id="PTHR24391:SF27">
    <property type="entry name" value="ZINC FINGER PROTEIN 1"/>
    <property type="match status" value="1"/>
</dbReference>
<evidence type="ECO:0000256" key="3">
    <source>
        <dbReference type="ARBA" id="ARBA00006991"/>
    </source>
</evidence>
<dbReference type="PROSITE" id="PS50071">
    <property type="entry name" value="HOMEOBOX_2"/>
    <property type="match status" value="1"/>
</dbReference>
<dbReference type="FunFam" id="3.30.160.60:FF:000226">
    <property type="entry name" value="Zinc finger protein 236 variant"/>
    <property type="match status" value="1"/>
</dbReference>
<dbReference type="InterPro" id="IPR036236">
    <property type="entry name" value="Znf_C2H2_sf"/>
</dbReference>
<keyword evidence="4" id="KW-0479">Metal-binding</keyword>
<evidence type="ECO:0000256" key="1">
    <source>
        <dbReference type="ARBA" id="ARBA00003767"/>
    </source>
</evidence>
<evidence type="ECO:0000256" key="16">
    <source>
        <dbReference type="SAM" id="MobiDB-lite"/>
    </source>
</evidence>
<dbReference type="SMART" id="SM00389">
    <property type="entry name" value="HOX"/>
    <property type="match status" value="1"/>
</dbReference>
<dbReference type="SMART" id="SM00355">
    <property type="entry name" value="ZnF_C2H2"/>
    <property type="match status" value="5"/>
</dbReference>
<keyword evidence="12 14" id="KW-0539">Nucleus</keyword>
<dbReference type="GO" id="GO:2000026">
    <property type="term" value="P:regulation of multicellular organismal development"/>
    <property type="evidence" value="ECO:0007669"/>
    <property type="project" value="UniProtKB-ARBA"/>
</dbReference>
<feature type="region of interest" description="Disordered" evidence="16">
    <location>
        <begin position="596"/>
        <end position="616"/>
    </location>
</feature>
<dbReference type="GO" id="GO:0000122">
    <property type="term" value="P:negative regulation of transcription by RNA polymerase II"/>
    <property type="evidence" value="ECO:0007669"/>
    <property type="project" value="UniProtKB-ARBA"/>
</dbReference>
<organism evidence="19 20">
    <name type="scientific">Strongyloides stercoralis</name>
    <name type="common">Threadworm</name>
    <dbReference type="NCBI Taxonomy" id="6248"/>
    <lineage>
        <taxon>Eukaryota</taxon>
        <taxon>Metazoa</taxon>
        <taxon>Ecdysozoa</taxon>
        <taxon>Nematoda</taxon>
        <taxon>Chromadorea</taxon>
        <taxon>Rhabditida</taxon>
        <taxon>Tylenchina</taxon>
        <taxon>Panagrolaimomorpha</taxon>
        <taxon>Strongyloidoidea</taxon>
        <taxon>Strongyloididae</taxon>
        <taxon>Strongyloides</taxon>
    </lineage>
</organism>
<evidence type="ECO:0000313" key="20">
    <source>
        <dbReference type="WBParaSite" id="TCONS_00016595.p1"/>
    </source>
</evidence>
<feature type="compositionally biased region" description="Polar residues" evidence="16">
    <location>
        <begin position="10"/>
        <end position="24"/>
    </location>
</feature>
<evidence type="ECO:0000256" key="9">
    <source>
        <dbReference type="ARBA" id="ARBA00023125"/>
    </source>
</evidence>
<evidence type="ECO:0000256" key="6">
    <source>
        <dbReference type="ARBA" id="ARBA00022771"/>
    </source>
</evidence>
<proteinExistence type="inferred from homology"/>
<evidence type="ECO:0000256" key="15">
    <source>
        <dbReference type="RuleBase" id="RU000682"/>
    </source>
</evidence>
<dbReference type="Gene3D" id="3.30.160.60">
    <property type="entry name" value="Classic Zinc Finger"/>
    <property type="match status" value="4"/>
</dbReference>
<comment type="similarity">
    <text evidence="3">Belongs to the krueppel C2H2-type zinc-finger protein family.</text>
</comment>
<evidence type="ECO:0000313" key="19">
    <source>
        <dbReference type="Proteomes" id="UP000035681"/>
    </source>
</evidence>
<dbReference type="InterPro" id="IPR051574">
    <property type="entry name" value="ZnF_E-box_Homeobox"/>
</dbReference>
<comment type="function">
    <text evidence="1">May be involved in transcriptional regulation.</text>
</comment>
<sequence length="746" mass="82791">MTVHTVHEPATTSTTTNLGNGITSSRHGDEAIRKFKCSECSKAFKFKHHLKEHIRIHSGEKPFEKIFDDIFKSKNLECIKLVKIQQKAAYNYRGIVSIINTPDSTLKLNKAVRDICPNCHKRFSHSGSYSSHMSSKKCTQSKSQQKVSSLSPPFTSAAISSTCSSPNNSQLLTTMNDQVSMYQSILNMLSFPNQNNNNNNNNSQLAQQLMSMSGTNNSNGTAAFSSLVENLPINGLFNNFQLQNNNEVNGFLALASIISTLSPQNTNNILANVNFGKNDDTLKSDIHSSSSTNDEDDQNKAVPDNKSDWKPLRSRSFLSDTQVATLYNQFKKNRFPSKYELSALAEQIGVNKRVVQVWFQNTRAKERRCSRIGNIGDRLSKNAWMKAGSNNNNNNGTENTENPQSNGNIEEFLRKSLSSDNQKCNDSIQDSDTISNGNDTESINTDKLTSDSQLDSPLDLSIRPSSQSSKEGGKNNTDSTNNGNNLFEFMQKNTKVVHDLLKNIPNKNIKRTISPQSFHSEDSSMDESGKNGSETSEEGLKLNKSIWPVTSTQQTNLFSPYSILGTPTLADLQKLFEKSDSSSSVEDFNINASDSAKKISRSNNNSNSNNNNNIKTIKSNEDSGLFACDQCEKTFGKQSSLARHKYEHSGQRPYKCDVCEKAFKHKHHLTEHKRLHSGEKPFQCDKCLKRFSHSGSYSQHMNHRYSYCKPVVSTISSPSSNTPSIGTSVIISETATNAPVGTVTSD</sequence>
<evidence type="ECO:0000256" key="14">
    <source>
        <dbReference type="PROSITE-ProRule" id="PRU00108"/>
    </source>
</evidence>
<evidence type="ECO:0000256" key="2">
    <source>
        <dbReference type="ARBA" id="ARBA00004123"/>
    </source>
</evidence>
<feature type="domain" description="C2H2-type" evidence="18">
    <location>
        <begin position="35"/>
        <end position="62"/>
    </location>
</feature>
<dbReference type="PROSITE" id="PS50157">
    <property type="entry name" value="ZINC_FINGER_C2H2_2"/>
    <property type="match status" value="4"/>
</dbReference>
<dbReference type="Gene3D" id="1.10.10.60">
    <property type="entry name" value="Homeodomain-like"/>
    <property type="match status" value="1"/>
</dbReference>
<dbReference type="FunFam" id="3.30.160.60:FF:000608">
    <property type="entry name" value="zinc finger protein 286A isoform X1"/>
    <property type="match status" value="1"/>
</dbReference>
<feature type="region of interest" description="Disordered" evidence="16">
    <location>
        <begin position="383"/>
        <end position="485"/>
    </location>
</feature>
<feature type="compositionally biased region" description="Low complexity" evidence="16">
    <location>
        <begin position="125"/>
        <end position="151"/>
    </location>
</feature>
<reference evidence="20" key="1">
    <citation type="submission" date="2024-02" db="UniProtKB">
        <authorList>
            <consortium name="WormBaseParasite"/>
        </authorList>
    </citation>
    <scope>IDENTIFICATION</scope>
</reference>
<keyword evidence="10 14" id="KW-0371">Homeobox</keyword>
<dbReference type="InterPro" id="IPR013087">
    <property type="entry name" value="Znf_C2H2_type"/>
</dbReference>
<dbReference type="FunFam" id="3.30.160.60:FF:000013">
    <property type="entry name" value="Putative zinc finger E-box-binding homeobox 2"/>
    <property type="match status" value="1"/>
</dbReference>
<evidence type="ECO:0000256" key="11">
    <source>
        <dbReference type="ARBA" id="ARBA00023163"/>
    </source>
</evidence>
<keyword evidence="19" id="KW-1185">Reference proteome</keyword>
<dbReference type="GO" id="GO:0005634">
    <property type="term" value="C:nucleus"/>
    <property type="evidence" value="ECO:0007669"/>
    <property type="project" value="UniProtKB-SubCell"/>
</dbReference>
<dbReference type="Proteomes" id="UP000035681">
    <property type="component" value="Unplaced"/>
</dbReference>
<feature type="compositionally biased region" description="Low complexity" evidence="16">
    <location>
        <begin position="601"/>
        <end position="616"/>
    </location>
</feature>
<evidence type="ECO:0000256" key="7">
    <source>
        <dbReference type="ARBA" id="ARBA00022833"/>
    </source>
</evidence>
<dbReference type="SUPFAM" id="SSF57667">
    <property type="entry name" value="beta-beta-alpha zinc fingers"/>
    <property type="match status" value="3"/>
</dbReference>
<evidence type="ECO:0000256" key="8">
    <source>
        <dbReference type="ARBA" id="ARBA00023015"/>
    </source>
</evidence>
<feature type="domain" description="C2H2-type" evidence="18">
    <location>
        <begin position="654"/>
        <end position="681"/>
    </location>
</feature>
<feature type="compositionally biased region" description="Low complexity" evidence="16">
    <location>
        <begin position="450"/>
        <end position="461"/>
    </location>
</feature>
<feature type="domain" description="Homeobox" evidence="17">
    <location>
        <begin position="309"/>
        <end position="369"/>
    </location>
</feature>
<keyword evidence="11" id="KW-0804">Transcription</keyword>
<dbReference type="GO" id="GO:0022603">
    <property type="term" value="P:regulation of anatomical structure morphogenesis"/>
    <property type="evidence" value="ECO:0007669"/>
    <property type="project" value="UniProtKB-ARBA"/>
</dbReference>
<evidence type="ECO:0000256" key="10">
    <source>
        <dbReference type="ARBA" id="ARBA00023155"/>
    </source>
</evidence>
<feature type="region of interest" description="Disordered" evidence="16">
    <location>
        <begin position="284"/>
        <end position="313"/>
    </location>
</feature>
<protein>
    <submittedName>
        <fullName evidence="20">Uncharacterized protein</fullName>
    </submittedName>
</protein>
<evidence type="ECO:0000256" key="4">
    <source>
        <dbReference type="ARBA" id="ARBA00022723"/>
    </source>
</evidence>
<keyword evidence="8" id="KW-0805">Transcription regulation</keyword>